<comment type="caution">
    <text evidence="5">The sequence shown here is derived from an EMBL/GenBank/DDBJ whole genome shotgun (WGS) entry which is preliminary data.</text>
</comment>
<dbReference type="PRINTS" id="PR00344">
    <property type="entry name" value="BCTRLSENSOR"/>
</dbReference>
<dbReference type="SUPFAM" id="SSF47384">
    <property type="entry name" value="Homodimeric domain of signal transducing histidine kinase"/>
    <property type="match status" value="1"/>
</dbReference>
<sequence length="520" mass="59313">MIPIILLTARADENSGLDYGADDYLVKPFSSRELIARIYTNIKLSQLRNQLISQQCKQEEIKQLLTSISSNILSGLDLKEILLEAIKDIQQRLPCDRVFAISYEPSEFKNYTIISLSKDSKEISFYAIWVGIKAHRSSNTSWSDSEIELFRQISIQINLVYDYLKLLEEKLVNESQIKFIKATDNVKNMILANMSHELRTPLGTVMSICSSFENKELTVQQKNLNKILLHASDAVLSTINNIPNIVKLEEYKNTLVNRVFDLLDFFENAIEIFGERAGNKQIELALNYDSDTLPIYVKSDPERIKFTEKGEIILKVLLKSSSNESAKDENFIKLLIILSDTGIGINSEFINNWKSNLNIDESKFMQQDGTGFGLLACKQLVEINGGEIGVESQLEKGNGFTVDSFDTYNEGIETAKNYKELYNRAPYCMVFINIDEDNVDEVLKTTLKLREIHDDDLLIILIIFSNSNGRTLLKKLIKKIGGKIAGIFKPITPKKLLSHYFQNNIEENIINKEILNNFRE</sequence>
<dbReference type="OrthoDB" id="60033at2759"/>
<dbReference type="InterPro" id="IPR036097">
    <property type="entry name" value="HisK_dim/P_sf"/>
</dbReference>
<dbReference type="InterPro" id="IPR050956">
    <property type="entry name" value="2C_system_His_kinase"/>
</dbReference>
<keyword evidence="1" id="KW-0597">Phosphoprotein</keyword>
<dbReference type="PROSITE" id="PS50110">
    <property type="entry name" value="RESPONSE_REGULATORY"/>
    <property type="match status" value="1"/>
</dbReference>
<dbReference type="InterPro" id="IPR036890">
    <property type="entry name" value="HATPase_C_sf"/>
</dbReference>
<dbReference type="PROSITE" id="PS50109">
    <property type="entry name" value="HIS_KIN"/>
    <property type="match status" value="1"/>
</dbReference>
<dbReference type="Gene3D" id="3.30.565.10">
    <property type="entry name" value="Histidine kinase-like ATPase, C-terminal domain"/>
    <property type="match status" value="1"/>
</dbReference>
<dbReference type="InterPro" id="IPR004358">
    <property type="entry name" value="Sig_transdc_His_kin-like_C"/>
</dbReference>
<dbReference type="SUPFAM" id="SSF52172">
    <property type="entry name" value="CheY-like"/>
    <property type="match status" value="1"/>
</dbReference>
<dbReference type="Gene3D" id="1.10.287.130">
    <property type="match status" value="1"/>
</dbReference>
<dbReference type="InterPro" id="IPR029016">
    <property type="entry name" value="GAF-like_dom_sf"/>
</dbReference>
<dbReference type="InterPro" id="IPR001789">
    <property type="entry name" value="Sig_transdc_resp-reg_receiver"/>
</dbReference>
<proteinExistence type="predicted"/>
<dbReference type="InterPro" id="IPR011006">
    <property type="entry name" value="CheY-like_superfamily"/>
</dbReference>
<gene>
    <name evidence="5" type="ORF">F8M41_001795</name>
</gene>
<keyword evidence="5" id="KW-0808">Transferase</keyword>
<feature type="domain" description="Response regulatory" evidence="4">
    <location>
        <begin position="1"/>
        <end position="42"/>
    </location>
</feature>
<evidence type="ECO:0000259" key="4">
    <source>
        <dbReference type="PROSITE" id="PS50110"/>
    </source>
</evidence>
<dbReference type="InterPro" id="IPR003661">
    <property type="entry name" value="HisK_dim/P_dom"/>
</dbReference>
<evidence type="ECO:0000313" key="5">
    <source>
        <dbReference type="EMBL" id="KAF0453079.1"/>
    </source>
</evidence>
<reference evidence="5 6" key="1">
    <citation type="journal article" date="2019" name="Environ. Microbiol.">
        <title>At the nexus of three kingdoms: the genome of the mycorrhizal fungus Gigaspora margarita provides insights into plant, endobacterial and fungal interactions.</title>
        <authorList>
            <person name="Venice F."/>
            <person name="Ghignone S."/>
            <person name="Salvioli di Fossalunga A."/>
            <person name="Amselem J."/>
            <person name="Novero M."/>
            <person name="Xianan X."/>
            <person name="Sedzielewska Toro K."/>
            <person name="Morin E."/>
            <person name="Lipzen A."/>
            <person name="Grigoriev I.V."/>
            <person name="Henrissat B."/>
            <person name="Martin F.M."/>
            <person name="Bonfante P."/>
        </authorList>
    </citation>
    <scope>NUCLEOTIDE SEQUENCE [LARGE SCALE GENOMIC DNA]</scope>
    <source>
        <strain evidence="5 6">BEG34</strain>
    </source>
</reference>
<dbReference type="Gene3D" id="6.10.250.690">
    <property type="match status" value="1"/>
</dbReference>
<evidence type="ECO:0000256" key="2">
    <source>
        <dbReference type="PROSITE-ProRule" id="PRU00169"/>
    </source>
</evidence>
<dbReference type="PANTHER" id="PTHR43719">
    <property type="entry name" value="TWO-COMPONENT HISTIDINE KINASE"/>
    <property type="match status" value="1"/>
</dbReference>
<dbReference type="CDD" id="cd00082">
    <property type="entry name" value="HisKA"/>
    <property type="match status" value="1"/>
</dbReference>
<accession>A0A8H3XGC4</accession>
<dbReference type="Gene3D" id="3.30.450.40">
    <property type="match status" value="1"/>
</dbReference>
<dbReference type="PANTHER" id="PTHR43719:SF28">
    <property type="entry name" value="PEROXIDE STRESS-ACTIVATED HISTIDINE KINASE MAK1-RELATED"/>
    <property type="match status" value="1"/>
</dbReference>
<protein>
    <submittedName>
        <fullName evidence="5">Protein-histidine kinase</fullName>
    </submittedName>
</protein>
<dbReference type="EMBL" id="WTPW01001147">
    <property type="protein sequence ID" value="KAF0453079.1"/>
    <property type="molecule type" value="Genomic_DNA"/>
</dbReference>
<dbReference type="SUPFAM" id="SSF55781">
    <property type="entry name" value="GAF domain-like"/>
    <property type="match status" value="1"/>
</dbReference>
<dbReference type="GO" id="GO:0000155">
    <property type="term" value="F:phosphorelay sensor kinase activity"/>
    <property type="evidence" value="ECO:0007669"/>
    <property type="project" value="InterPro"/>
</dbReference>
<evidence type="ECO:0000256" key="1">
    <source>
        <dbReference type="ARBA" id="ARBA00022553"/>
    </source>
</evidence>
<name>A0A8H3XGC4_GIGMA</name>
<keyword evidence="5" id="KW-0418">Kinase</keyword>
<dbReference type="InterPro" id="IPR005467">
    <property type="entry name" value="His_kinase_dom"/>
</dbReference>
<organism evidence="5 6">
    <name type="scientific">Gigaspora margarita</name>
    <dbReference type="NCBI Taxonomy" id="4874"/>
    <lineage>
        <taxon>Eukaryota</taxon>
        <taxon>Fungi</taxon>
        <taxon>Fungi incertae sedis</taxon>
        <taxon>Mucoromycota</taxon>
        <taxon>Glomeromycotina</taxon>
        <taxon>Glomeromycetes</taxon>
        <taxon>Diversisporales</taxon>
        <taxon>Gigasporaceae</taxon>
        <taxon>Gigaspora</taxon>
    </lineage>
</organism>
<dbReference type="Pfam" id="PF02518">
    <property type="entry name" value="HATPase_c"/>
    <property type="match status" value="1"/>
</dbReference>
<comment type="caution">
    <text evidence="2">Lacks conserved residue(s) required for the propagation of feature annotation.</text>
</comment>
<dbReference type="SUPFAM" id="SSF55874">
    <property type="entry name" value="ATPase domain of HSP90 chaperone/DNA topoisomerase II/histidine kinase"/>
    <property type="match status" value="1"/>
</dbReference>
<dbReference type="Proteomes" id="UP000439903">
    <property type="component" value="Unassembled WGS sequence"/>
</dbReference>
<evidence type="ECO:0000259" key="3">
    <source>
        <dbReference type="PROSITE" id="PS50109"/>
    </source>
</evidence>
<keyword evidence="6" id="KW-1185">Reference proteome</keyword>
<feature type="domain" description="Histidine kinase" evidence="3">
    <location>
        <begin position="193"/>
        <end position="402"/>
    </location>
</feature>
<dbReference type="InterPro" id="IPR003594">
    <property type="entry name" value="HATPase_dom"/>
</dbReference>
<evidence type="ECO:0000313" key="6">
    <source>
        <dbReference type="Proteomes" id="UP000439903"/>
    </source>
</evidence>
<dbReference type="SMART" id="SM00388">
    <property type="entry name" value="HisKA"/>
    <property type="match status" value="1"/>
</dbReference>
<dbReference type="Pfam" id="PF00512">
    <property type="entry name" value="HisKA"/>
    <property type="match status" value="1"/>
</dbReference>
<dbReference type="AlphaFoldDB" id="A0A8H3XGC4"/>